<feature type="compositionally biased region" description="Low complexity" evidence="1">
    <location>
        <begin position="190"/>
        <end position="203"/>
    </location>
</feature>
<organism evidence="3 4">
    <name type="scientific">Halorubrum xinjiangense</name>
    <dbReference type="NCBI Taxonomy" id="261291"/>
    <lineage>
        <taxon>Archaea</taxon>
        <taxon>Methanobacteriati</taxon>
        <taxon>Methanobacteriota</taxon>
        <taxon>Stenosarchaea group</taxon>
        <taxon>Halobacteria</taxon>
        <taxon>Halobacteriales</taxon>
        <taxon>Haloferacaceae</taxon>
        <taxon>Halorubrum</taxon>
    </lineage>
</organism>
<keyword evidence="4" id="KW-1185">Reference proteome</keyword>
<dbReference type="OrthoDB" id="205900at2157"/>
<dbReference type="AlphaFoldDB" id="A0A1G7RT64"/>
<proteinExistence type="predicted"/>
<dbReference type="RefSeq" id="WP_149799748.1">
    <property type="nucleotide sequence ID" value="NZ_FNBO01000017.1"/>
</dbReference>
<dbReference type="EMBL" id="FNBO01000017">
    <property type="protein sequence ID" value="SDG13936.1"/>
    <property type="molecule type" value="Genomic_DNA"/>
</dbReference>
<evidence type="ECO:0000313" key="3">
    <source>
        <dbReference type="EMBL" id="SDG13936.1"/>
    </source>
</evidence>
<feature type="transmembrane region" description="Helical" evidence="2">
    <location>
        <begin position="126"/>
        <end position="144"/>
    </location>
</feature>
<accession>A0A1G7RT64</accession>
<evidence type="ECO:0000256" key="2">
    <source>
        <dbReference type="SAM" id="Phobius"/>
    </source>
</evidence>
<sequence length="214" mass="22617">MSDETEAGAPPEGLRRAAHRSRLGKLWRRTAAAVRSSYLYRWLTAEPDPEVIVIDLRETWTVGPFIRLLDAILDRLLPALDDSRLAAAARTVVRRTLAAPAVVTGVALLAAGLGLGLVSVAAGTLGTTRLGVAVALAVAGVVATRERRSWAELRETRPVELLVAALEPPEPPDRSGSDGESTDPAPETVSSDSTADAAAPEQAAETDEQSRADR</sequence>
<evidence type="ECO:0000256" key="1">
    <source>
        <dbReference type="SAM" id="MobiDB-lite"/>
    </source>
</evidence>
<dbReference type="Proteomes" id="UP000324020">
    <property type="component" value="Unassembled WGS sequence"/>
</dbReference>
<feature type="transmembrane region" description="Helical" evidence="2">
    <location>
        <begin position="97"/>
        <end position="120"/>
    </location>
</feature>
<reference evidence="3 4" key="1">
    <citation type="submission" date="2016-10" db="EMBL/GenBank/DDBJ databases">
        <authorList>
            <person name="Varghese N."/>
            <person name="Submissions S."/>
        </authorList>
    </citation>
    <scope>NUCLEOTIDE SEQUENCE [LARGE SCALE GENOMIC DNA]</scope>
    <source>
        <strain evidence="3 4">CGMCC 1.3527</strain>
    </source>
</reference>
<gene>
    <name evidence="3" type="ORF">SAMN04488067_1177</name>
</gene>
<evidence type="ECO:0000313" key="4">
    <source>
        <dbReference type="Proteomes" id="UP000324020"/>
    </source>
</evidence>
<protein>
    <submittedName>
        <fullName evidence="3">Uncharacterized protein</fullName>
    </submittedName>
</protein>
<feature type="region of interest" description="Disordered" evidence="1">
    <location>
        <begin position="163"/>
        <end position="214"/>
    </location>
</feature>
<keyword evidence="2" id="KW-0812">Transmembrane</keyword>
<keyword evidence="2" id="KW-1133">Transmembrane helix</keyword>
<keyword evidence="2" id="KW-0472">Membrane</keyword>
<name>A0A1G7RT64_9EURY</name>